<evidence type="ECO:0000313" key="2">
    <source>
        <dbReference type="EMBL" id="KAA0916592.1"/>
    </source>
</evidence>
<keyword evidence="1" id="KW-0812">Transmembrane</keyword>
<comment type="caution">
    <text evidence="2">The sequence shown here is derived from an EMBL/GenBank/DDBJ whole genome shotgun (WGS) entry which is preliminary data.</text>
</comment>
<evidence type="ECO:0000313" key="3">
    <source>
        <dbReference type="Proteomes" id="UP000325291"/>
    </source>
</evidence>
<keyword evidence="1" id="KW-0472">Membrane</keyword>
<keyword evidence="3" id="KW-1185">Reference proteome</keyword>
<dbReference type="EMBL" id="VINQ01000004">
    <property type="protein sequence ID" value="KAA0916592.1"/>
    <property type="molecule type" value="Genomic_DNA"/>
</dbReference>
<protein>
    <submittedName>
        <fullName evidence="2">Uncharacterized protein</fullName>
    </submittedName>
</protein>
<reference evidence="2 3" key="1">
    <citation type="submission" date="2019-07" db="EMBL/GenBank/DDBJ databases">
        <title>Aquicoccus porphyridii gen. nov., sp. nov., isolated from a small marine red alga, Porphyridium marinum.</title>
        <authorList>
            <person name="Liu L."/>
        </authorList>
    </citation>
    <scope>NUCLEOTIDE SEQUENCE [LARGE SCALE GENOMIC DNA]</scope>
    <source>
        <strain evidence="2 3">L1 8-17</strain>
    </source>
</reference>
<evidence type="ECO:0000256" key="1">
    <source>
        <dbReference type="SAM" id="Phobius"/>
    </source>
</evidence>
<proteinExistence type="predicted"/>
<accession>A0A5A9ZHY7</accession>
<name>A0A5A9ZHY7_9RHOB</name>
<dbReference type="Proteomes" id="UP000325291">
    <property type="component" value="Unassembled WGS sequence"/>
</dbReference>
<dbReference type="AlphaFoldDB" id="A0A5A9ZHY7"/>
<keyword evidence="1" id="KW-1133">Transmembrane helix</keyword>
<sequence length="120" mass="12771">MNIPTWTKPAVWGAVGGAVGMLIVSLSAGWMVTSGTARQTAEQQTEKAVIAALTPICIAEFRKAATAQQQLHIAALEDESSWEQGDYIEEQGWATLPGQEQPNVDVAEACAEQLLDVSST</sequence>
<organism evidence="2 3">
    <name type="scientific">Aquicoccus porphyridii</name>
    <dbReference type="NCBI Taxonomy" id="1852029"/>
    <lineage>
        <taxon>Bacteria</taxon>
        <taxon>Pseudomonadati</taxon>
        <taxon>Pseudomonadota</taxon>
        <taxon>Alphaproteobacteria</taxon>
        <taxon>Rhodobacterales</taxon>
        <taxon>Paracoccaceae</taxon>
        <taxon>Aquicoccus</taxon>
    </lineage>
</organism>
<gene>
    <name evidence="2" type="ORF">FLO80_07125</name>
</gene>
<feature type="transmembrane region" description="Helical" evidence="1">
    <location>
        <begin position="12"/>
        <end position="32"/>
    </location>
</feature>